<evidence type="ECO:0000313" key="1">
    <source>
        <dbReference type="EMBL" id="KKL48930.1"/>
    </source>
</evidence>
<evidence type="ECO:0008006" key="2">
    <source>
        <dbReference type="Google" id="ProtNLM"/>
    </source>
</evidence>
<protein>
    <recommendedName>
        <fullName evidence="2">Tip attachment protein J domain-containing protein</fullName>
    </recommendedName>
</protein>
<feature type="non-terminal residue" evidence="1">
    <location>
        <position position="1"/>
    </location>
</feature>
<dbReference type="EMBL" id="LAZR01033145">
    <property type="protein sequence ID" value="KKL48930.1"/>
    <property type="molecule type" value="Genomic_DNA"/>
</dbReference>
<name>A0A0F9EVF9_9ZZZZ</name>
<accession>A0A0F9EVF9</accession>
<reference evidence="1" key="1">
    <citation type="journal article" date="2015" name="Nature">
        <title>Complex archaea that bridge the gap between prokaryotes and eukaryotes.</title>
        <authorList>
            <person name="Spang A."/>
            <person name="Saw J.H."/>
            <person name="Jorgensen S.L."/>
            <person name="Zaremba-Niedzwiedzka K."/>
            <person name="Martijn J."/>
            <person name="Lind A.E."/>
            <person name="van Eijk R."/>
            <person name="Schleper C."/>
            <person name="Guy L."/>
            <person name="Ettema T.J."/>
        </authorList>
    </citation>
    <scope>NUCLEOTIDE SEQUENCE</scope>
</reference>
<organism evidence="1">
    <name type="scientific">marine sediment metagenome</name>
    <dbReference type="NCBI Taxonomy" id="412755"/>
    <lineage>
        <taxon>unclassified sequences</taxon>
        <taxon>metagenomes</taxon>
        <taxon>ecological metagenomes</taxon>
    </lineage>
</organism>
<comment type="caution">
    <text evidence="1">The sequence shown here is derived from an EMBL/GenBank/DDBJ whole genome shotgun (WGS) entry which is preliminary data.</text>
</comment>
<dbReference type="AlphaFoldDB" id="A0A0F9EVF9"/>
<gene>
    <name evidence="1" type="ORF">LCGC14_2320570</name>
</gene>
<proteinExistence type="predicted"/>
<sequence length="327" mass="36990">FTLSVTPAEGWEWHTQRPFYRLTIEDGTKKVYEGRLEDTILNLTRGTIDLRFYGYYANLTDVAWQTTKNQLWSTTLTDILTDNCLQISTDQSNITATDITVNIEATDHTVNNYPIHIFNHLIAFGDSSDNTYDFAIWEDRIPFLTTRTVTSLDWLVNISDFAQFKIARRLRDMWNSGYGVYGANDSQTATVTDADSIARFGLTRHHVTMTVGKGAAQAAAEAARDTFLEEHKDLYSQGDNVILGPITTDSNGIPCPSSWVRAGDVLRVRDLVPPSSALDSVTRDQERTYFILETQYDAVLHTNKLHLDRHSLTLDSILARNLIVTER</sequence>